<evidence type="ECO:0000259" key="1">
    <source>
        <dbReference type="PROSITE" id="PS50041"/>
    </source>
</evidence>
<dbReference type="Pfam" id="PF00059">
    <property type="entry name" value="Lectin_C"/>
    <property type="match status" value="1"/>
</dbReference>
<dbReference type="Proteomes" id="UP000727407">
    <property type="component" value="Unassembled WGS sequence"/>
</dbReference>
<comment type="caution">
    <text evidence="2">The sequence shown here is derived from an EMBL/GenBank/DDBJ whole genome shotgun (WGS) entry which is preliminary data.</text>
</comment>
<feature type="domain" description="C-type lectin" evidence="1">
    <location>
        <begin position="12"/>
        <end position="122"/>
    </location>
</feature>
<dbReference type="EMBL" id="QNUK01000024">
    <property type="protein sequence ID" value="KAF5907193.1"/>
    <property type="molecule type" value="Genomic_DNA"/>
</dbReference>
<dbReference type="OrthoDB" id="6369810at2759"/>
<feature type="non-terminal residue" evidence="2">
    <location>
        <position position="1"/>
    </location>
</feature>
<dbReference type="PANTHER" id="PTHR45784:SF5">
    <property type="entry name" value="C-TYPE LECTIN DOMAIN FAMILY 20 MEMBER A-RELATED"/>
    <property type="match status" value="1"/>
</dbReference>
<gene>
    <name evidence="2" type="ORF">DAT39_003105</name>
</gene>
<reference evidence="2" key="1">
    <citation type="submission" date="2020-07" db="EMBL/GenBank/DDBJ databases">
        <title>Clarias magur genome sequencing, assembly and annotation.</title>
        <authorList>
            <person name="Kushwaha B."/>
            <person name="Kumar R."/>
            <person name="Das P."/>
            <person name="Joshi C.G."/>
            <person name="Kumar D."/>
            <person name="Nagpure N.S."/>
            <person name="Pandey M."/>
            <person name="Agarwal S."/>
            <person name="Srivastava S."/>
            <person name="Singh M."/>
            <person name="Sahoo L."/>
            <person name="Jayasankar P."/>
            <person name="Meher P.K."/>
            <person name="Koringa P.G."/>
            <person name="Iquebal M.A."/>
            <person name="Das S.P."/>
            <person name="Bit A."/>
            <person name="Patnaik S."/>
            <person name="Patel N."/>
            <person name="Shah T.M."/>
            <person name="Hinsu A."/>
            <person name="Jena J.K."/>
        </authorList>
    </citation>
    <scope>NUCLEOTIDE SEQUENCE</scope>
    <source>
        <strain evidence="2">CIFAMagur01</strain>
        <tissue evidence="2">Testis</tissue>
    </source>
</reference>
<dbReference type="Gene3D" id="3.10.100.10">
    <property type="entry name" value="Mannose-Binding Protein A, subunit A"/>
    <property type="match status" value="1"/>
</dbReference>
<feature type="non-terminal residue" evidence="2">
    <location>
        <position position="123"/>
    </location>
</feature>
<dbReference type="InterPro" id="IPR001304">
    <property type="entry name" value="C-type_lectin-like"/>
</dbReference>
<name>A0A8J4UFQ1_CLAMG</name>
<dbReference type="PANTHER" id="PTHR45784">
    <property type="entry name" value="C-TYPE LECTIN DOMAIN FAMILY 20 MEMBER A-RELATED"/>
    <property type="match status" value="1"/>
</dbReference>
<evidence type="ECO:0000313" key="2">
    <source>
        <dbReference type="EMBL" id="KAF5907193.1"/>
    </source>
</evidence>
<protein>
    <submittedName>
        <fullName evidence="2">Putative C-type lectin domain family 20 member A isoform X1</fullName>
    </submittedName>
</protein>
<organism evidence="2 3">
    <name type="scientific">Clarias magur</name>
    <name type="common">Asian catfish</name>
    <name type="synonym">Macropteronotus magur</name>
    <dbReference type="NCBI Taxonomy" id="1594786"/>
    <lineage>
        <taxon>Eukaryota</taxon>
        <taxon>Metazoa</taxon>
        <taxon>Chordata</taxon>
        <taxon>Craniata</taxon>
        <taxon>Vertebrata</taxon>
        <taxon>Euteleostomi</taxon>
        <taxon>Actinopterygii</taxon>
        <taxon>Neopterygii</taxon>
        <taxon>Teleostei</taxon>
        <taxon>Ostariophysi</taxon>
        <taxon>Siluriformes</taxon>
        <taxon>Clariidae</taxon>
        <taxon>Clarias</taxon>
    </lineage>
</organism>
<evidence type="ECO:0000313" key="3">
    <source>
        <dbReference type="Proteomes" id="UP000727407"/>
    </source>
</evidence>
<proteinExistence type="predicted"/>
<dbReference type="PROSITE" id="PS50041">
    <property type="entry name" value="C_TYPE_LECTIN_2"/>
    <property type="match status" value="1"/>
</dbReference>
<dbReference type="InterPro" id="IPR016186">
    <property type="entry name" value="C-type_lectin-like/link_sf"/>
</dbReference>
<dbReference type="SUPFAM" id="SSF56436">
    <property type="entry name" value="C-type lectin-like"/>
    <property type="match status" value="1"/>
</dbReference>
<sequence>VITLVLSVHRKYYLVQQAMTWSDAQAYCRAHHVDLAIIESNDDLVQLQNEIQKQQFSASAWIGLYNDVNSWRWSMGNEPLGSVTDWDSGQPSNLFGHCECAFTTWFGWTDWSCIYAMPFMCFD</sequence>
<keyword evidence="3" id="KW-1185">Reference proteome</keyword>
<accession>A0A8J4UFQ1</accession>
<dbReference type="InterPro" id="IPR016187">
    <property type="entry name" value="CTDL_fold"/>
</dbReference>
<dbReference type="AlphaFoldDB" id="A0A8J4UFQ1"/>
<dbReference type="SMART" id="SM00034">
    <property type="entry name" value="CLECT"/>
    <property type="match status" value="1"/>
</dbReference>